<evidence type="ECO:0000256" key="6">
    <source>
        <dbReference type="ARBA" id="ARBA00023004"/>
    </source>
</evidence>
<keyword evidence="3" id="KW-0004">4Fe-4S</keyword>
<dbReference type="STRING" id="311180.SAMN04488050_102349"/>
<keyword evidence="10" id="KW-1185">Reference proteome</keyword>
<name>A0A1I6QUD5_9RHOB</name>
<dbReference type="PROSITE" id="PS51379">
    <property type="entry name" value="4FE4S_FER_2"/>
    <property type="match status" value="1"/>
</dbReference>
<evidence type="ECO:0000256" key="1">
    <source>
        <dbReference type="ARBA" id="ARBA00001966"/>
    </source>
</evidence>
<protein>
    <submittedName>
        <fullName evidence="9">4Fe-4S dicluster domain-containing protein</fullName>
    </submittedName>
</protein>
<dbReference type="AlphaFoldDB" id="A0A1I6QUD5"/>
<comment type="cofactor">
    <cofactor evidence="1">
        <name>[4Fe-4S] cluster</name>
        <dbReference type="ChEBI" id="CHEBI:49883"/>
    </cofactor>
</comment>
<evidence type="ECO:0000256" key="2">
    <source>
        <dbReference type="ARBA" id="ARBA00022448"/>
    </source>
</evidence>
<dbReference type="GO" id="GO:0051539">
    <property type="term" value="F:4 iron, 4 sulfur cluster binding"/>
    <property type="evidence" value="ECO:0007669"/>
    <property type="project" value="UniProtKB-KW"/>
</dbReference>
<dbReference type="GO" id="GO:0046872">
    <property type="term" value="F:metal ion binding"/>
    <property type="evidence" value="ECO:0007669"/>
    <property type="project" value="UniProtKB-KW"/>
</dbReference>
<evidence type="ECO:0000259" key="8">
    <source>
        <dbReference type="PROSITE" id="PS51379"/>
    </source>
</evidence>
<evidence type="ECO:0000313" key="9">
    <source>
        <dbReference type="EMBL" id="SFS56096.1"/>
    </source>
</evidence>
<dbReference type="Proteomes" id="UP000199392">
    <property type="component" value="Unassembled WGS sequence"/>
</dbReference>
<reference evidence="10" key="1">
    <citation type="submission" date="2016-10" db="EMBL/GenBank/DDBJ databases">
        <authorList>
            <person name="Varghese N."/>
            <person name="Submissions S."/>
        </authorList>
    </citation>
    <scope>NUCLEOTIDE SEQUENCE [LARGE SCALE GENOMIC DNA]</scope>
    <source>
        <strain evidence="10">DSM 26894</strain>
    </source>
</reference>
<proteinExistence type="predicted"/>
<gene>
    <name evidence="9" type="ORF">SAMN04488050_102349</name>
</gene>
<dbReference type="Gene3D" id="3.30.70.20">
    <property type="match status" value="1"/>
</dbReference>
<keyword evidence="6" id="KW-0408">Iron</keyword>
<dbReference type="PROSITE" id="PS00198">
    <property type="entry name" value="4FE4S_FER_1"/>
    <property type="match status" value="1"/>
</dbReference>
<accession>A0A1I6QUD5</accession>
<dbReference type="EMBL" id="FOZW01000002">
    <property type="protein sequence ID" value="SFS56096.1"/>
    <property type="molecule type" value="Genomic_DNA"/>
</dbReference>
<sequence>MALQIIQSNCTVCGACEFECPNAAILFESDTYIIAPELCTECKGHYDRPQCAEVCPVPETCVPA</sequence>
<keyword evidence="5" id="KW-0249">Electron transport</keyword>
<keyword evidence="7" id="KW-0411">Iron-sulfur</keyword>
<evidence type="ECO:0000256" key="7">
    <source>
        <dbReference type="ARBA" id="ARBA00023014"/>
    </source>
</evidence>
<organism evidence="9 10">
    <name type="scientific">Alloyangia pacifica</name>
    <dbReference type="NCBI Taxonomy" id="311180"/>
    <lineage>
        <taxon>Bacteria</taxon>
        <taxon>Pseudomonadati</taxon>
        <taxon>Pseudomonadota</taxon>
        <taxon>Alphaproteobacteria</taxon>
        <taxon>Rhodobacterales</taxon>
        <taxon>Roseobacteraceae</taxon>
        <taxon>Alloyangia</taxon>
    </lineage>
</organism>
<dbReference type="OrthoDB" id="9803397at2"/>
<dbReference type="RefSeq" id="WP_092419821.1">
    <property type="nucleotide sequence ID" value="NZ_FNCL01000001.1"/>
</dbReference>
<evidence type="ECO:0000256" key="3">
    <source>
        <dbReference type="ARBA" id="ARBA00022485"/>
    </source>
</evidence>
<keyword evidence="2" id="KW-0813">Transport</keyword>
<dbReference type="InterPro" id="IPR017900">
    <property type="entry name" value="4Fe4S_Fe_S_CS"/>
</dbReference>
<evidence type="ECO:0000256" key="5">
    <source>
        <dbReference type="ARBA" id="ARBA00022982"/>
    </source>
</evidence>
<dbReference type="SUPFAM" id="SSF54862">
    <property type="entry name" value="4Fe-4S ferredoxins"/>
    <property type="match status" value="1"/>
</dbReference>
<keyword evidence="4" id="KW-0479">Metal-binding</keyword>
<evidence type="ECO:0000256" key="4">
    <source>
        <dbReference type="ARBA" id="ARBA00022723"/>
    </source>
</evidence>
<feature type="domain" description="4Fe-4S ferredoxin-type" evidence="8">
    <location>
        <begin position="1"/>
        <end position="30"/>
    </location>
</feature>
<dbReference type="FunFam" id="3.30.70.20:FF:000045">
    <property type="entry name" value="Ferredoxin, 4Fe-4S"/>
    <property type="match status" value="1"/>
</dbReference>
<dbReference type="InterPro" id="IPR017896">
    <property type="entry name" value="4Fe4S_Fe-S-bd"/>
</dbReference>
<evidence type="ECO:0000313" key="10">
    <source>
        <dbReference type="Proteomes" id="UP000199392"/>
    </source>
</evidence>
<dbReference type="Pfam" id="PF00037">
    <property type="entry name" value="Fer4"/>
    <property type="match status" value="1"/>
</dbReference>